<dbReference type="OrthoDB" id="10250320at2759"/>
<keyword evidence="2" id="KW-1185">Reference proteome</keyword>
<dbReference type="VEuPathDB" id="FungiDB:PHYBLDRAFT_125190"/>
<dbReference type="GO" id="GO:0000307">
    <property type="term" value="C:cyclin-dependent protein kinase holoenzyme complex"/>
    <property type="evidence" value="ECO:0007669"/>
    <property type="project" value="TreeGrafter"/>
</dbReference>
<dbReference type="STRING" id="763407.A0A167MGL8"/>
<accession>A0A167MGL8</accession>
<sequence>MDSRDLHRRLVDLIEQPISPQLLSYVSHRASLVIASPPLNHDDHSIVPSIQHFVPLLVQRSCVSSGTLIGSLVYLDRLQRRVATVPSSSPCSCQRIFLATLIVTTKVLHDTSPKNRYWARYTSLFPLEEVNIMERQFLSLMDFQLSITLDDLFHVLYAFEASLMPILSTSHPFSSSHAIPSLHHSSGVSWEDDSYRVIGQKQKPFVL</sequence>
<dbReference type="GO" id="GO:0019901">
    <property type="term" value="F:protein kinase binding"/>
    <property type="evidence" value="ECO:0007669"/>
    <property type="project" value="InterPro"/>
</dbReference>
<evidence type="ECO:0000313" key="1">
    <source>
        <dbReference type="EMBL" id="OAD72786.1"/>
    </source>
</evidence>
<dbReference type="RefSeq" id="XP_018290826.1">
    <property type="nucleotide sequence ID" value="XM_018429035.1"/>
</dbReference>
<dbReference type="Pfam" id="PF08613">
    <property type="entry name" value="Cyclin"/>
    <property type="match status" value="1"/>
</dbReference>
<evidence type="ECO:0000313" key="2">
    <source>
        <dbReference type="Proteomes" id="UP000077315"/>
    </source>
</evidence>
<name>A0A167MGL8_PHYB8</name>
<gene>
    <name evidence="1" type="ORF">PHYBLDRAFT_125190</name>
</gene>
<feature type="non-terminal residue" evidence="1">
    <location>
        <position position="207"/>
    </location>
</feature>
<dbReference type="CDD" id="cd20557">
    <property type="entry name" value="CYCLIN_ScPCL1-like"/>
    <property type="match status" value="1"/>
</dbReference>
<protein>
    <submittedName>
        <fullName evidence="1">Cyclin</fullName>
    </submittedName>
</protein>
<dbReference type="Proteomes" id="UP000077315">
    <property type="component" value="Unassembled WGS sequence"/>
</dbReference>
<dbReference type="GO" id="GO:0005634">
    <property type="term" value="C:nucleus"/>
    <property type="evidence" value="ECO:0007669"/>
    <property type="project" value="TreeGrafter"/>
</dbReference>
<dbReference type="AlphaFoldDB" id="A0A167MGL8"/>
<dbReference type="EMBL" id="KV440982">
    <property type="protein sequence ID" value="OAD72786.1"/>
    <property type="molecule type" value="Genomic_DNA"/>
</dbReference>
<dbReference type="GO" id="GO:0016538">
    <property type="term" value="F:cyclin-dependent protein serine/threonine kinase regulator activity"/>
    <property type="evidence" value="ECO:0007669"/>
    <property type="project" value="TreeGrafter"/>
</dbReference>
<dbReference type="SUPFAM" id="SSF47954">
    <property type="entry name" value="Cyclin-like"/>
    <property type="match status" value="1"/>
</dbReference>
<reference evidence="2" key="1">
    <citation type="submission" date="2015-06" db="EMBL/GenBank/DDBJ databases">
        <title>Expansion of signal transduction pathways in fungi by whole-genome duplication.</title>
        <authorList>
            <consortium name="DOE Joint Genome Institute"/>
            <person name="Corrochano L.M."/>
            <person name="Kuo A."/>
            <person name="Marcet-Houben M."/>
            <person name="Polaino S."/>
            <person name="Salamov A."/>
            <person name="Villalobos J.M."/>
            <person name="Alvarez M.I."/>
            <person name="Avalos J."/>
            <person name="Benito E.P."/>
            <person name="Benoit I."/>
            <person name="Burger G."/>
            <person name="Camino L.P."/>
            <person name="Canovas D."/>
            <person name="Cerda-Olmedo E."/>
            <person name="Cheng J.-F."/>
            <person name="Dominguez A."/>
            <person name="Elias M."/>
            <person name="Eslava A.P."/>
            <person name="Glaser F."/>
            <person name="Grimwood J."/>
            <person name="Gutierrez G."/>
            <person name="Heitman J."/>
            <person name="Henrissat B."/>
            <person name="Iturriaga E.A."/>
            <person name="Lang B.F."/>
            <person name="Lavin J.L."/>
            <person name="Lee S."/>
            <person name="Li W."/>
            <person name="Lindquist E."/>
            <person name="Lopez-Garcia S."/>
            <person name="Luque E.M."/>
            <person name="Marcos A.T."/>
            <person name="Martin J."/>
            <person name="McCluskey K."/>
            <person name="Medina H.R."/>
            <person name="Miralles-Duran A."/>
            <person name="Miyazaki A."/>
            <person name="Munoz-Torres E."/>
            <person name="Oguiza J.A."/>
            <person name="Ohm R."/>
            <person name="Olmedo M."/>
            <person name="Orejas M."/>
            <person name="Ortiz-Castellanos L."/>
            <person name="Pisabarro A.G."/>
            <person name="Rodriguez-Romero J."/>
            <person name="Ruiz-Herrera J."/>
            <person name="Ruiz-Vazquez R."/>
            <person name="Sanz C."/>
            <person name="Schackwitz W."/>
            <person name="Schmutz J."/>
            <person name="Shahriari M."/>
            <person name="Shelest E."/>
            <person name="Silva-Franco F."/>
            <person name="Soanes D."/>
            <person name="Syed K."/>
            <person name="Tagua V.G."/>
            <person name="Talbot N.J."/>
            <person name="Thon M."/>
            <person name="De vries R.P."/>
            <person name="Wiebenga A."/>
            <person name="Yadav J.S."/>
            <person name="Braun E.L."/>
            <person name="Baker S."/>
            <person name="Garre V."/>
            <person name="Horwitz B."/>
            <person name="Torres-Martinez S."/>
            <person name="Idnurm A."/>
            <person name="Herrera-Estrella A."/>
            <person name="Gabaldon T."/>
            <person name="Grigoriev I.V."/>
        </authorList>
    </citation>
    <scope>NUCLEOTIDE SEQUENCE [LARGE SCALE GENOMIC DNA]</scope>
    <source>
        <strain evidence="2">NRRL 1555(-)</strain>
    </source>
</reference>
<dbReference type="GeneID" id="28989941"/>
<proteinExistence type="predicted"/>
<dbReference type="PANTHER" id="PTHR15615:SF10">
    <property type="entry name" value="PHO85 CYCLIN-2-RELATED"/>
    <property type="match status" value="1"/>
</dbReference>
<dbReference type="InterPro" id="IPR036915">
    <property type="entry name" value="Cyclin-like_sf"/>
</dbReference>
<dbReference type="InParanoid" id="A0A167MGL8"/>
<organism evidence="1 2">
    <name type="scientific">Phycomyces blakesleeanus (strain ATCC 8743b / DSM 1359 / FGSC 10004 / NBRC 33097 / NRRL 1555)</name>
    <dbReference type="NCBI Taxonomy" id="763407"/>
    <lineage>
        <taxon>Eukaryota</taxon>
        <taxon>Fungi</taxon>
        <taxon>Fungi incertae sedis</taxon>
        <taxon>Mucoromycota</taxon>
        <taxon>Mucoromycotina</taxon>
        <taxon>Mucoromycetes</taxon>
        <taxon>Mucorales</taxon>
        <taxon>Phycomycetaceae</taxon>
        <taxon>Phycomyces</taxon>
    </lineage>
</organism>
<dbReference type="PANTHER" id="PTHR15615">
    <property type="match status" value="1"/>
</dbReference>
<dbReference type="Gene3D" id="1.10.472.10">
    <property type="entry name" value="Cyclin-like"/>
    <property type="match status" value="1"/>
</dbReference>
<dbReference type="InterPro" id="IPR013922">
    <property type="entry name" value="Cyclin_PHO80-like"/>
</dbReference>